<dbReference type="SUPFAM" id="SSF52151">
    <property type="entry name" value="FabD/lysophospholipase-like"/>
    <property type="match status" value="1"/>
</dbReference>
<dbReference type="AlphaFoldDB" id="A0A9W8XB54"/>
<keyword evidence="2" id="KW-0442">Lipid degradation</keyword>
<evidence type="ECO:0000256" key="2">
    <source>
        <dbReference type="ARBA" id="ARBA00022963"/>
    </source>
</evidence>
<evidence type="ECO:0000256" key="3">
    <source>
        <dbReference type="SAM" id="MobiDB-lite"/>
    </source>
</evidence>
<feature type="compositionally biased region" description="Polar residues" evidence="3">
    <location>
        <begin position="119"/>
        <end position="137"/>
    </location>
</feature>
<evidence type="ECO:0000313" key="5">
    <source>
        <dbReference type="Proteomes" id="UP001140513"/>
    </source>
</evidence>
<gene>
    <name evidence="4" type="ORF">N0V89_011367</name>
</gene>
<keyword evidence="1" id="KW-0378">Hydrolase</keyword>
<evidence type="ECO:0000256" key="1">
    <source>
        <dbReference type="ARBA" id="ARBA00022801"/>
    </source>
</evidence>
<accession>A0A9W8XB54</accession>
<dbReference type="PANTHER" id="PTHR24185">
    <property type="entry name" value="CALCIUM-INDEPENDENT PHOSPHOLIPASE A2-GAMMA"/>
    <property type="match status" value="1"/>
</dbReference>
<dbReference type="GeneID" id="80914897"/>
<dbReference type="GO" id="GO:0047499">
    <property type="term" value="F:calcium-independent phospholipase A2 activity"/>
    <property type="evidence" value="ECO:0007669"/>
    <property type="project" value="TreeGrafter"/>
</dbReference>
<dbReference type="InterPro" id="IPR016035">
    <property type="entry name" value="Acyl_Trfase/lysoPLipase"/>
</dbReference>
<dbReference type="Gene3D" id="3.40.1090.10">
    <property type="entry name" value="Cytosolic phospholipase A2 catalytic domain"/>
    <property type="match status" value="1"/>
</dbReference>
<evidence type="ECO:0000313" key="4">
    <source>
        <dbReference type="EMBL" id="KAJ4345238.1"/>
    </source>
</evidence>
<dbReference type="GO" id="GO:0016020">
    <property type="term" value="C:membrane"/>
    <property type="evidence" value="ECO:0007669"/>
    <property type="project" value="TreeGrafter"/>
</dbReference>
<keyword evidence="5" id="KW-1185">Reference proteome</keyword>
<comment type="caution">
    <text evidence="4">The sequence shown here is derived from an EMBL/GenBank/DDBJ whole genome shotgun (WGS) entry which is preliminary data.</text>
</comment>
<name>A0A9W8XB54_9PLEO</name>
<feature type="region of interest" description="Disordered" evidence="3">
    <location>
        <begin position="1"/>
        <end position="53"/>
    </location>
</feature>
<dbReference type="RefSeq" id="XP_056065402.1">
    <property type="nucleotide sequence ID" value="XM_056220099.1"/>
</dbReference>
<feature type="compositionally biased region" description="Basic and acidic residues" evidence="3">
    <location>
        <begin position="1"/>
        <end position="10"/>
    </location>
</feature>
<organism evidence="4 5">
    <name type="scientific">Didymosphaeria variabile</name>
    <dbReference type="NCBI Taxonomy" id="1932322"/>
    <lineage>
        <taxon>Eukaryota</taxon>
        <taxon>Fungi</taxon>
        <taxon>Dikarya</taxon>
        <taxon>Ascomycota</taxon>
        <taxon>Pezizomycotina</taxon>
        <taxon>Dothideomycetes</taxon>
        <taxon>Pleosporomycetidae</taxon>
        <taxon>Pleosporales</taxon>
        <taxon>Massarineae</taxon>
        <taxon>Didymosphaeriaceae</taxon>
        <taxon>Didymosphaeria</taxon>
    </lineage>
</organism>
<dbReference type="OrthoDB" id="1658288at2759"/>
<dbReference type="GO" id="GO:0016042">
    <property type="term" value="P:lipid catabolic process"/>
    <property type="evidence" value="ECO:0007669"/>
    <property type="project" value="UniProtKB-KW"/>
</dbReference>
<feature type="region of interest" description="Disordered" evidence="3">
    <location>
        <begin position="98"/>
        <end position="139"/>
    </location>
</feature>
<reference evidence="4" key="1">
    <citation type="submission" date="2022-10" db="EMBL/GenBank/DDBJ databases">
        <title>Tapping the CABI collections for fungal endophytes: first genome assemblies for Collariella, Neodidymelliopsis, Ascochyta clinopodiicola, Didymella pomorum, Didymosphaeria variabile, Neocosmospora piperis and Neocucurbitaria cava.</title>
        <authorList>
            <person name="Hill R."/>
        </authorList>
    </citation>
    <scope>NUCLEOTIDE SEQUENCE</scope>
    <source>
        <strain evidence="4">IMI 356815</strain>
    </source>
</reference>
<sequence length="158" mass="17156">MAEIELRRVEVAGPPIPNLNAEPSERSPRASPGPALASHSDQSESHIGDGPAYLRENPALLRTDPWRPIVLSLDGGGIRGLSSLYILQQLMQKIKSEEKRLDEAQHQNPDSDEVRPVLTSASSSGLQGVATRQNAGEDSQDRRLCHYFDFMVGTSTGG</sequence>
<dbReference type="EMBL" id="JAPEUX010000009">
    <property type="protein sequence ID" value="KAJ4345238.1"/>
    <property type="molecule type" value="Genomic_DNA"/>
</dbReference>
<dbReference type="GO" id="GO:0019369">
    <property type="term" value="P:arachidonate metabolic process"/>
    <property type="evidence" value="ECO:0007669"/>
    <property type="project" value="TreeGrafter"/>
</dbReference>
<proteinExistence type="predicted"/>
<protein>
    <recommendedName>
        <fullName evidence="6">PNPLA domain-containing protein</fullName>
    </recommendedName>
</protein>
<dbReference type="Proteomes" id="UP001140513">
    <property type="component" value="Unassembled WGS sequence"/>
</dbReference>
<keyword evidence="2" id="KW-0443">Lipid metabolism</keyword>
<dbReference type="PANTHER" id="PTHR24185:SF1">
    <property type="entry name" value="CALCIUM-INDEPENDENT PHOSPHOLIPASE A2-GAMMA"/>
    <property type="match status" value="1"/>
</dbReference>
<evidence type="ECO:0008006" key="6">
    <source>
        <dbReference type="Google" id="ProtNLM"/>
    </source>
</evidence>